<evidence type="ECO:0000256" key="6">
    <source>
        <dbReference type="SAM" id="Coils"/>
    </source>
</evidence>
<evidence type="ECO:0000256" key="1">
    <source>
        <dbReference type="ARBA" id="ARBA00004123"/>
    </source>
</evidence>
<feature type="coiled-coil region" evidence="6">
    <location>
        <begin position="84"/>
        <end position="141"/>
    </location>
</feature>
<dbReference type="GO" id="GO:0046983">
    <property type="term" value="F:protein dimerization activity"/>
    <property type="evidence" value="ECO:0007669"/>
    <property type="project" value="InterPro"/>
</dbReference>
<sequence length="230" mass="26585">MARGKIQIKRIENTTNRQVTYSKRRNGLFKKANELTVLCDAKVSIIMFSSTGKLHEYISPSISSKQFFDLYQMTVGTDLWTSHYENMQEHLKKLKDVNRNLRKEIRQRMGDCLNDLSMEELRLLEEEMDKAVKVIREKKYKGITSQIDTHRKKFNNEREVHNRLLHDLDARGEDPRYELMDKGGEYESVIGFSNLGPRMFALTLQPTHPNAHSGGAGASASDLTTYPLLF</sequence>
<evidence type="ECO:0000259" key="8">
    <source>
        <dbReference type="PROSITE" id="PS51297"/>
    </source>
</evidence>
<evidence type="ECO:0000256" key="3">
    <source>
        <dbReference type="ARBA" id="ARBA00023125"/>
    </source>
</evidence>
<dbReference type="eggNOG" id="KOG0014">
    <property type="taxonomic scope" value="Eukaryota"/>
</dbReference>
<feature type="domain" description="MADS-box" evidence="7">
    <location>
        <begin position="1"/>
        <end position="61"/>
    </location>
</feature>
<keyword evidence="4" id="KW-0804">Transcription</keyword>
<dbReference type="PROSITE" id="PS51297">
    <property type="entry name" value="K_BOX"/>
    <property type="match status" value="1"/>
</dbReference>
<dbReference type="InterPro" id="IPR033896">
    <property type="entry name" value="MEF2-like_N"/>
</dbReference>
<keyword evidence="2" id="KW-0805">Transcription regulation</keyword>
<dbReference type="GO" id="GO:0003700">
    <property type="term" value="F:DNA-binding transcription factor activity"/>
    <property type="evidence" value="ECO:0007669"/>
    <property type="project" value="InterPro"/>
</dbReference>
<keyword evidence="5" id="KW-0539">Nucleus</keyword>
<dbReference type="InterPro" id="IPR002487">
    <property type="entry name" value="TF_Kbox"/>
</dbReference>
<dbReference type="RefSeq" id="XP_004500961.1">
    <property type="nucleotide sequence ID" value="XM_004500904.3"/>
</dbReference>
<dbReference type="GO" id="GO:0005634">
    <property type="term" value="C:nucleus"/>
    <property type="evidence" value="ECO:0007669"/>
    <property type="project" value="UniProtKB-SubCell"/>
</dbReference>
<dbReference type="PRINTS" id="PR00404">
    <property type="entry name" value="MADSDOMAIN"/>
</dbReference>
<evidence type="ECO:0000256" key="2">
    <source>
        <dbReference type="ARBA" id="ARBA00023015"/>
    </source>
</evidence>
<gene>
    <name evidence="10" type="primary">LOC101514275</name>
</gene>
<dbReference type="PaxDb" id="3827-XP_004500961.1"/>
<name>A0A1S2Y8B2_CICAR</name>
<proteinExistence type="predicted"/>
<dbReference type="KEGG" id="cam:101514275"/>
<evidence type="ECO:0000313" key="9">
    <source>
        <dbReference type="Proteomes" id="UP000087171"/>
    </source>
</evidence>
<dbReference type="PROSITE" id="PS50066">
    <property type="entry name" value="MADS_BOX_2"/>
    <property type="match status" value="1"/>
</dbReference>
<accession>A0A1S2Y8B2</accession>
<dbReference type="CDD" id="cd00265">
    <property type="entry name" value="MADS_MEF2_like"/>
    <property type="match status" value="1"/>
</dbReference>
<feature type="domain" description="K-box" evidence="8">
    <location>
        <begin position="84"/>
        <end position="174"/>
    </location>
</feature>
<dbReference type="GeneID" id="101514275"/>
<dbReference type="OrthoDB" id="1898716at2759"/>
<reference evidence="10" key="2">
    <citation type="submission" date="2025-08" db="UniProtKB">
        <authorList>
            <consortium name="RefSeq"/>
        </authorList>
    </citation>
    <scope>IDENTIFICATION</scope>
    <source>
        <tissue evidence="10">Etiolated seedlings</tissue>
    </source>
</reference>
<keyword evidence="3" id="KW-0238">DNA-binding</keyword>
<dbReference type="Pfam" id="PF01486">
    <property type="entry name" value="K-box"/>
    <property type="match status" value="1"/>
</dbReference>
<evidence type="ECO:0000256" key="5">
    <source>
        <dbReference type="ARBA" id="ARBA00023242"/>
    </source>
</evidence>
<keyword evidence="9" id="KW-1185">Reference proteome</keyword>
<protein>
    <submittedName>
        <fullName evidence="10">Floral homeotic protein DEFICIENS</fullName>
    </submittedName>
</protein>
<dbReference type="SMART" id="SM00432">
    <property type="entry name" value="MADS"/>
    <property type="match status" value="1"/>
</dbReference>
<evidence type="ECO:0000259" key="7">
    <source>
        <dbReference type="PROSITE" id="PS50066"/>
    </source>
</evidence>
<dbReference type="InterPro" id="IPR050142">
    <property type="entry name" value="MADS-box/MEF2_TF"/>
</dbReference>
<comment type="subcellular location">
    <subcellularLocation>
        <location evidence="1">Nucleus</location>
    </subcellularLocation>
</comment>
<dbReference type="PROSITE" id="PS00350">
    <property type="entry name" value="MADS_BOX_1"/>
    <property type="match status" value="1"/>
</dbReference>
<dbReference type="STRING" id="3827.A0A1S2Y8B2"/>
<dbReference type="PANTHER" id="PTHR48019">
    <property type="entry name" value="SERUM RESPONSE FACTOR HOMOLOG"/>
    <property type="match status" value="1"/>
</dbReference>
<dbReference type="AlphaFoldDB" id="A0A1S2Y8B2"/>
<dbReference type="Gene3D" id="3.40.1810.10">
    <property type="entry name" value="Transcription factor, MADS-box"/>
    <property type="match status" value="1"/>
</dbReference>
<dbReference type="InterPro" id="IPR036879">
    <property type="entry name" value="TF_MADSbox_sf"/>
</dbReference>
<keyword evidence="6" id="KW-0175">Coiled coil</keyword>
<dbReference type="SUPFAM" id="SSF55455">
    <property type="entry name" value="SRF-like"/>
    <property type="match status" value="1"/>
</dbReference>
<evidence type="ECO:0000313" key="10">
    <source>
        <dbReference type="RefSeq" id="XP_004500961.1"/>
    </source>
</evidence>
<dbReference type="Pfam" id="PF00319">
    <property type="entry name" value="SRF-TF"/>
    <property type="match status" value="1"/>
</dbReference>
<evidence type="ECO:0000256" key="4">
    <source>
        <dbReference type="ARBA" id="ARBA00023163"/>
    </source>
</evidence>
<reference evidence="9" key="1">
    <citation type="journal article" date="2013" name="Nat. Biotechnol.">
        <title>Draft genome sequence of chickpea (Cicer arietinum) provides a resource for trait improvement.</title>
        <authorList>
            <person name="Varshney R.K."/>
            <person name="Song C."/>
            <person name="Saxena R.K."/>
            <person name="Azam S."/>
            <person name="Yu S."/>
            <person name="Sharpe A.G."/>
            <person name="Cannon S."/>
            <person name="Baek J."/>
            <person name="Rosen B.D."/>
            <person name="Tar'an B."/>
            <person name="Millan T."/>
            <person name="Zhang X."/>
            <person name="Ramsay L.D."/>
            <person name="Iwata A."/>
            <person name="Wang Y."/>
            <person name="Nelson W."/>
            <person name="Farmer A.D."/>
            <person name="Gaur P.M."/>
            <person name="Soderlund C."/>
            <person name="Penmetsa R.V."/>
            <person name="Xu C."/>
            <person name="Bharti A.K."/>
            <person name="He W."/>
            <person name="Winter P."/>
            <person name="Zhao S."/>
            <person name="Hane J.K."/>
            <person name="Carrasquilla-Garcia N."/>
            <person name="Condie J.A."/>
            <person name="Upadhyaya H.D."/>
            <person name="Luo M.C."/>
            <person name="Thudi M."/>
            <person name="Gowda C.L."/>
            <person name="Singh N.P."/>
            <person name="Lichtenzveig J."/>
            <person name="Gali K.K."/>
            <person name="Rubio J."/>
            <person name="Nadarajan N."/>
            <person name="Dolezel J."/>
            <person name="Bansal K.C."/>
            <person name="Xu X."/>
            <person name="Edwards D."/>
            <person name="Zhang G."/>
            <person name="Kahl G."/>
            <person name="Gil J."/>
            <person name="Singh K.B."/>
            <person name="Datta S.K."/>
            <person name="Jackson S.A."/>
            <person name="Wang J."/>
            <person name="Cook D.R."/>
        </authorList>
    </citation>
    <scope>NUCLEOTIDE SEQUENCE [LARGE SCALE GENOMIC DNA]</scope>
    <source>
        <strain evidence="9">cv. CDC Frontier</strain>
    </source>
</reference>
<dbReference type="GO" id="GO:0000977">
    <property type="term" value="F:RNA polymerase II transcription regulatory region sequence-specific DNA binding"/>
    <property type="evidence" value="ECO:0007669"/>
    <property type="project" value="InterPro"/>
</dbReference>
<dbReference type="InterPro" id="IPR002100">
    <property type="entry name" value="TF_MADSbox"/>
</dbReference>
<dbReference type="GO" id="GO:0045944">
    <property type="term" value="P:positive regulation of transcription by RNA polymerase II"/>
    <property type="evidence" value="ECO:0007669"/>
    <property type="project" value="InterPro"/>
</dbReference>
<organism evidence="9 10">
    <name type="scientific">Cicer arietinum</name>
    <name type="common">Chickpea</name>
    <name type="synonym">Garbanzo</name>
    <dbReference type="NCBI Taxonomy" id="3827"/>
    <lineage>
        <taxon>Eukaryota</taxon>
        <taxon>Viridiplantae</taxon>
        <taxon>Streptophyta</taxon>
        <taxon>Embryophyta</taxon>
        <taxon>Tracheophyta</taxon>
        <taxon>Spermatophyta</taxon>
        <taxon>Magnoliopsida</taxon>
        <taxon>eudicotyledons</taxon>
        <taxon>Gunneridae</taxon>
        <taxon>Pentapetalae</taxon>
        <taxon>rosids</taxon>
        <taxon>fabids</taxon>
        <taxon>Fabales</taxon>
        <taxon>Fabaceae</taxon>
        <taxon>Papilionoideae</taxon>
        <taxon>50 kb inversion clade</taxon>
        <taxon>NPAAA clade</taxon>
        <taxon>Hologalegina</taxon>
        <taxon>IRL clade</taxon>
        <taxon>Cicereae</taxon>
        <taxon>Cicer</taxon>
    </lineage>
</organism>
<dbReference type="Proteomes" id="UP000087171">
    <property type="component" value="Chromosome Ca5"/>
</dbReference>